<dbReference type="InterPro" id="IPR051012">
    <property type="entry name" value="CellSynth/LPSAsmb/PSIAsmb"/>
</dbReference>
<proteinExistence type="predicted"/>
<keyword evidence="1" id="KW-0677">Repeat</keyword>
<gene>
    <name evidence="3" type="ORF">SAMN05444339_11732</name>
</gene>
<dbReference type="InterPro" id="IPR019734">
    <property type="entry name" value="TPR_rpt"/>
</dbReference>
<dbReference type="Gene3D" id="1.25.40.1040">
    <property type="match status" value="1"/>
</dbReference>
<dbReference type="Pfam" id="PF13432">
    <property type="entry name" value="TPR_16"/>
    <property type="match status" value="4"/>
</dbReference>
<sequence>MAVMILSATLMLTGCKTSEERAEDYYKSGLALLAAGDESRAMIEFRNVFNLDGFHFEARQTYANLLLKQGDVRQAYSQFLRLIEQYPDTLVVRQQLAEIAIDRGDWAEAERHGQAAIDLGPDDPRSQAIAIVLAYRKAMVDGDAVTANAVAENARTLLATQRAAGVTQGNASLIRVDLDNLINGDRTEEAIAAVNAALASDPLSLNLQMIKLQLLSQGTDMAAVGEQLKQMSTLFPDNVDVRQNLVRWYVSQNDNDGAIAYLRNLAGPIDSRETDGHLTVVEFLRATQGPDAARVELTALRDANMGTEAGRLYAGALAALDFKTGATESGIAQMREALDGAPESEKMRQLQVELAKMLDQTGNRDDADTLVTTILAADSSNVEALKLQAGWMISDDKTGDAIVALRRALDQNPQDSQTLTLMAQAHQRDGDMALAGERLAAAVQVSNAAPAESLFYADFLVSRDQVTAAISVLEDARRQAPDNIDVLTSLADLYIKNRDFALAQRTIDDLRQIDSPAAQTAAPLLQAAILQGQNRTADSLAILETQVTPDTVSSDSASVRAVVLILQTQIRAGKIAEARNYLDGLLAASPDDANLAMIDASLSSLEGDIAAAEKKYRALVARFPQSELPAQFLVGLMMADGQIEDAAQVIEAALPVVDNPSTLLLIKAGILEKADRIDEAIAVYEDLYARNSDNIIIANNLASMIASYRDDDESLTRAATISRRLRDTTEPAFADTYGWITFKRGNVDDALPYLELAANGLPDDALVQVHLGLAYAAKGQTKQARTVLTRAVELSAGRTLPQFQTARDTLAGLANAAPQNP</sequence>
<dbReference type="SUPFAM" id="SSF48452">
    <property type="entry name" value="TPR-like"/>
    <property type="match status" value="3"/>
</dbReference>
<evidence type="ECO:0000256" key="1">
    <source>
        <dbReference type="ARBA" id="ARBA00022737"/>
    </source>
</evidence>
<dbReference type="PANTHER" id="PTHR45586:SF1">
    <property type="entry name" value="LIPOPOLYSACCHARIDE ASSEMBLY PROTEIN B"/>
    <property type="match status" value="1"/>
</dbReference>
<evidence type="ECO:0000313" key="3">
    <source>
        <dbReference type="EMBL" id="SHF86800.1"/>
    </source>
</evidence>
<dbReference type="PANTHER" id="PTHR45586">
    <property type="entry name" value="TPR REPEAT-CONTAINING PROTEIN PA4667"/>
    <property type="match status" value="1"/>
</dbReference>
<protein>
    <submittedName>
        <fullName evidence="3">Flp pilus assembly protein TadD, contains TPR repeats</fullName>
    </submittedName>
</protein>
<dbReference type="OrthoDB" id="7637125at2"/>
<reference evidence="4" key="1">
    <citation type="submission" date="2016-11" db="EMBL/GenBank/DDBJ databases">
        <authorList>
            <person name="Varghese N."/>
            <person name="Submissions S."/>
        </authorList>
    </citation>
    <scope>NUCLEOTIDE SEQUENCE [LARGE SCALE GENOMIC DNA]</scope>
    <source>
        <strain evidence="4">DSM 29326</strain>
    </source>
</reference>
<dbReference type="STRING" id="366533.SAMN05444339_11732"/>
<dbReference type="InterPro" id="IPR011990">
    <property type="entry name" value="TPR-like_helical_dom_sf"/>
</dbReference>
<dbReference type="AlphaFoldDB" id="A0A1M5F5C5"/>
<organism evidence="3 4">
    <name type="scientific">Loktanella atrilutea</name>
    <dbReference type="NCBI Taxonomy" id="366533"/>
    <lineage>
        <taxon>Bacteria</taxon>
        <taxon>Pseudomonadati</taxon>
        <taxon>Pseudomonadota</taxon>
        <taxon>Alphaproteobacteria</taxon>
        <taxon>Rhodobacterales</taxon>
        <taxon>Roseobacteraceae</taxon>
        <taxon>Loktanella</taxon>
    </lineage>
</organism>
<dbReference type="Gene3D" id="1.25.40.10">
    <property type="entry name" value="Tetratricopeptide repeat domain"/>
    <property type="match status" value="5"/>
</dbReference>
<dbReference type="Pfam" id="PF14559">
    <property type="entry name" value="TPR_19"/>
    <property type="match status" value="1"/>
</dbReference>
<name>A0A1M5F5C5_LOKAT</name>
<keyword evidence="2" id="KW-0802">TPR repeat</keyword>
<dbReference type="EMBL" id="FQUE01000017">
    <property type="protein sequence ID" value="SHF86800.1"/>
    <property type="molecule type" value="Genomic_DNA"/>
</dbReference>
<evidence type="ECO:0000313" key="4">
    <source>
        <dbReference type="Proteomes" id="UP000183987"/>
    </source>
</evidence>
<keyword evidence="4" id="KW-1185">Reference proteome</keyword>
<evidence type="ECO:0000256" key="2">
    <source>
        <dbReference type="ARBA" id="ARBA00022803"/>
    </source>
</evidence>
<dbReference type="SMART" id="SM00028">
    <property type="entry name" value="TPR"/>
    <property type="match status" value="6"/>
</dbReference>
<accession>A0A1M5F5C5</accession>
<dbReference type="RefSeq" id="WP_072858809.1">
    <property type="nucleotide sequence ID" value="NZ_FQUE01000017.1"/>
</dbReference>
<dbReference type="Proteomes" id="UP000183987">
    <property type="component" value="Unassembled WGS sequence"/>
</dbReference>